<gene>
    <name evidence="3" type="ORF">GCM10014715_39520</name>
</gene>
<evidence type="ECO:0000313" key="3">
    <source>
        <dbReference type="EMBL" id="GHE80229.1"/>
    </source>
</evidence>
<dbReference type="AlphaFoldDB" id="A0A919DUD6"/>
<comment type="similarity">
    <text evidence="1">Belongs to the Nudix hydrolase family.</text>
</comment>
<dbReference type="InterPro" id="IPR000086">
    <property type="entry name" value="NUDIX_hydrolase_dom"/>
</dbReference>
<proteinExistence type="inferred from homology"/>
<evidence type="ECO:0000256" key="1">
    <source>
        <dbReference type="ARBA" id="ARBA00005582"/>
    </source>
</evidence>
<reference evidence="3" key="2">
    <citation type="submission" date="2020-09" db="EMBL/GenBank/DDBJ databases">
        <authorList>
            <person name="Sun Q."/>
            <person name="Ohkuma M."/>
        </authorList>
    </citation>
    <scope>NUCLEOTIDE SEQUENCE</scope>
    <source>
        <strain evidence="3">JCM 3302</strain>
    </source>
</reference>
<protein>
    <recommendedName>
        <fullName evidence="2">Nudix hydrolase domain-containing protein</fullName>
    </recommendedName>
</protein>
<organism evidence="3 4">
    <name type="scientific">Streptomyces spiralis</name>
    <dbReference type="NCBI Taxonomy" id="66376"/>
    <lineage>
        <taxon>Bacteria</taxon>
        <taxon>Bacillati</taxon>
        <taxon>Actinomycetota</taxon>
        <taxon>Actinomycetes</taxon>
        <taxon>Kitasatosporales</taxon>
        <taxon>Streptomycetaceae</taxon>
        <taxon>Streptomyces</taxon>
    </lineage>
</organism>
<evidence type="ECO:0000259" key="2">
    <source>
        <dbReference type="PROSITE" id="PS51462"/>
    </source>
</evidence>
<dbReference type="PROSITE" id="PS51462">
    <property type="entry name" value="NUDIX"/>
    <property type="match status" value="1"/>
</dbReference>
<dbReference type="PANTHER" id="PTHR43736:SF1">
    <property type="entry name" value="DIHYDRONEOPTERIN TRIPHOSPHATE DIPHOSPHATASE"/>
    <property type="match status" value="1"/>
</dbReference>
<evidence type="ECO:0000313" key="4">
    <source>
        <dbReference type="Proteomes" id="UP000641386"/>
    </source>
</evidence>
<comment type="caution">
    <text evidence="3">The sequence shown here is derived from an EMBL/GenBank/DDBJ whole genome shotgun (WGS) entry which is preliminary data.</text>
</comment>
<reference evidence="3" key="1">
    <citation type="journal article" date="2014" name="Int. J. Syst. Evol. Microbiol.">
        <title>Complete genome sequence of Corynebacterium casei LMG S-19264T (=DSM 44701T), isolated from a smear-ripened cheese.</title>
        <authorList>
            <consortium name="US DOE Joint Genome Institute (JGI-PGF)"/>
            <person name="Walter F."/>
            <person name="Albersmeier A."/>
            <person name="Kalinowski J."/>
            <person name="Ruckert C."/>
        </authorList>
    </citation>
    <scope>NUCLEOTIDE SEQUENCE</scope>
    <source>
        <strain evidence="3">JCM 3302</strain>
    </source>
</reference>
<dbReference type="InterPro" id="IPR015797">
    <property type="entry name" value="NUDIX_hydrolase-like_dom_sf"/>
</dbReference>
<sequence length="181" mass="20211">MITNAHVRATAEAYLREHPQAADELAPLFELLDQEAQLASRKEFRGHVTAGAILADTEGRILFIEHVGLGRWLTPGGHLEDQDEELIQSALRELAEETGIQQQHVVPLLDTPVHIDVHPIPESPAKGEPAHQHIDFRFLFTTSVDVARLQAEEVSDAAWFEADRLPDGLRENVQQALKERA</sequence>
<name>A0A919DUD6_9ACTN</name>
<dbReference type="CDD" id="cd03674">
    <property type="entry name" value="NUDIX_Hydrolase"/>
    <property type="match status" value="1"/>
</dbReference>
<dbReference type="Pfam" id="PF00293">
    <property type="entry name" value="NUDIX"/>
    <property type="match status" value="1"/>
</dbReference>
<accession>A0A919DUD6</accession>
<dbReference type="Proteomes" id="UP000641386">
    <property type="component" value="Unassembled WGS sequence"/>
</dbReference>
<dbReference type="RefSeq" id="WP_189902028.1">
    <property type="nucleotide sequence ID" value="NZ_BNBC01000017.1"/>
</dbReference>
<dbReference type="PANTHER" id="PTHR43736">
    <property type="entry name" value="ADP-RIBOSE PYROPHOSPHATASE"/>
    <property type="match status" value="1"/>
</dbReference>
<keyword evidence="4" id="KW-1185">Reference proteome</keyword>
<feature type="domain" description="Nudix hydrolase" evidence="2">
    <location>
        <begin position="45"/>
        <end position="181"/>
    </location>
</feature>
<dbReference type="SUPFAM" id="SSF55811">
    <property type="entry name" value="Nudix"/>
    <property type="match status" value="1"/>
</dbReference>
<dbReference type="EMBL" id="BNBC01000017">
    <property type="protein sequence ID" value="GHE80229.1"/>
    <property type="molecule type" value="Genomic_DNA"/>
</dbReference>
<dbReference type="Gene3D" id="3.90.79.10">
    <property type="entry name" value="Nucleoside Triphosphate Pyrophosphohydrolase"/>
    <property type="match status" value="1"/>
</dbReference>